<dbReference type="Pfam" id="PF13516">
    <property type="entry name" value="LRR_6"/>
    <property type="match status" value="1"/>
</dbReference>
<dbReference type="PROSITE" id="PS51450">
    <property type="entry name" value="LRR"/>
    <property type="match status" value="1"/>
</dbReference>
<dbReference type="InterPro" id="IPR052394">
    <property type="entry name" value="LRR-containing"/>
</dbReference>
<dbReference type="InterPro" id="IPR032675">
    <property type="entry name" value="LRR_dom_sf"/>
</dbReference>
<accession>A0A1V9ZBQ8</accession>
<dbReference type="SUPFAM" id="SSF52047">
    <property type="entry name" value="RNI-like"/>
    <property type="match status" value="1"/>
</dbReference>
<evidence type="ECO:0000313" key="2">
    <source>
        <dbReference type="Proteomes" id="UP000243217"/>
    </source>
</evidence>
<dbReference type="Proteomes" id="UP000243217">
    <property type="component" value="Unassembled WGS sequence"/>
</dbReference>
<dbReference type="OrthoDB" id="120976at2759"/>
<dbReference type="SMART" id="SM00368">
    <property type="entry name" value="LRR_RI"/>
    <property type="match status" value="5"/>
</dbReference>
<dbReference type="STRING" id="74557.A0A1V9ZBQ8"/>
<dbReference type="Gene3D" id="3.80.10.10">
    <property type="entry name" value="Ribonuclease Inhibitor"/>
    <property type="match status" value="1"/>
</dbReference>
<dbReference type="PANTHER" id="PTHR24114">
    <property type="entry name" value="LEUCINE RICH REPEAT FAMILY PROTEIN"/>
    <property type="match status" value="1"/>
</dbReference>
<reference evidence="1 2" key="1">
    <citation type="journal article" date="2014" name="Genome Biol. Evol.">
        <title>The secreted proteins of Achlya hypogyna and Thraustotheca clavata identify the ancestral oomycete secretome and reveal gene acquisitions by horizontal gene transfer.</title>
        <authorList>
            <person name="Misner I."/>
            <person name="Blouin N."/>
            <person name="Leonard G."/>
            <person name="Richards T.A."/>
            <person name="Lane C.E."/>
        </authorList>
    </citation>
    <scope>NUCLEOTIDE SEQUENCE [LARGE SCALE GENOMIC DNA]</scope>
    <source>
        <strain evidence="1 2">ATCC 34112</strain>
    </source>
</reference>
<dbReference type="InterPro" id="IPR001611">
    <property type="entry name" value="Leu-rich_rpt"/>
</dbReference>
<sequence>MHNCCKRVRTWRLNADNPLLQFNNGASNVAGTKKKERRIHVAALLASILEAYEQCIVHYDEILTNQSFPEYYANTIVQKSNGRKHGVEQIQYTIASIVHATTNPRIRCFANICGITEAFNPKEKSILFLRTIEQIYRLKATDKAAPAFEDISSVASVVFMNIALNQSMARRIVKDLFHDPDPYWVFQYLQTPCQELHVNRSWPSGAEADLLEQVGRLSSTTRNANGVRKVDGDSFLELILLTWNTRAQDLYNQLDKACDAEEANQVRSLVDTIALCRRAQNIAPATEEEEKVFAELLAKYWLADIPWDDPELYASYFSDWTRPHRDIKKLFTKYRENEINRQDINHPWNWEDWHWEMDWDWGGLLLERSVKDEASFYRLPNDSGVLNIGHCMMGDRNMQKMGQFLQKPYRQLHKLVIRGNAMVEQGCENIVRAIKSTQSNIQELDLSDNMIGRDGAKALEKILTMDNCLINTLRLDNNQLGDVVGKPFLLRIASSNRSLRVLSLGHNKLSCGNIIAKLLQQHGSLKQLNISWNEIRGHEAIAIAGAIADNTLLEQLDFSYNGAGDLGFQAFLRALHTNSSFRKLSLSHNNINKIPSSKPLLKALSSSIESFDLSGNLLGDTIVHELLASEHASKVILHNCMLSSTTQ</sequence>
<evidence type="ECO:0000313" key="1">
    <source>
        <dbReference type="EMBL" id="OQR95439.1"/>
    </source>
</evidence>
<keyword evidence="2" id="KW-1185">Reference proteome</keyword>
<protein>
    <submittedName>
        <fullName evidence="1">Uncharacterized protein</fullName>
    </submittedName>
</protein>
<proteinExistence type="predicted"/>
<comment type="caution">
    <text evidence="1">The sequence shown here is derived from an EMBL/GenBank/DDBJ whole genome shotgun (WGS) entry which is preliminary data.</text>
</comment>
<dbReference type="AlphaFoldDB" id="A0A1V9ZBQ8"/>
<name>A0A1V9ZBQ8_9STRA</name>
<dbReference type="EMBL" id="JNBS01002107">
    <property type="protein sequence ID" value="OQR95439.1"/>
    <property type="molecule type" value="Genomic_DNA"/>
</dbReference>
<organism evidence="1 2">
    <name type="scientific">Thraustotheca clavata</name>
    <dbReference type="NCBI Taxonomy" id="74557"/>
    <lineage>
        <taxon>Eukaryota</taxon>
        <taxon>Sar</taxon>
        <taxon>Stramenopiles</taxon>
        <taxon>Oomycota</taxon>
        <taxon>Saprolegniomycetes</taxon>
        <taxon>Saprolegniales</taxon>
        <taxon>Achlyaceae</taxon>
        <taxon>Thraustotheca</taxon>
    </lineage>
</organism>
<gene>
    <name evidence="1" type="ORF">THRCLA_07872</name>
</gene>
<dbReference type="PANTHER" id="PTHR24114:SF2">
    <property type="entry name" value="F-BOX DOMAIN-CONTAINING PROTEIN-RELATED"/>
    <property type="match status" value="1"/>
</dbReference>